<dbReference type="SMART" id="SM00066">
    <property type="entry name" value="GAL4"/>
    <property type="match status" value="1"/>
</dbReference>
<name>A0ABR2XMH8_9PEZI</name>
<dbReference type="Proteomes" id="UP001465668">
    <property type="component" value="Unassembled WGS sequence"/>
</dbReference>
<keyword evidence="3" id="KW-0804">Transcription</keyword>
<protein>
    <submittedName>
        <fullName evidence="7">Zn(2)-C6 fungal-type domain-containing protein</fullName>
    </submittedName>
</protein>
<keyword evidence="4" id="KW-0539">Nucleus</keyword>
<accession>A0ABR2XMH8</accession>
<keyword evidence="1" id="KW-0805">Transcription regulation</keyword>
<dbReference type="Gene3D" id="4.10.240.10">
    <property type="entry name" value="Zn(2)-C6 fungal-type DNA-binding domain"/>
    <property type="match status" value="1"/>
</dbReference>
<evidence type="ECO:0000259" key="6">
    <source>
        <dbReference type="PROSITE" id="PS50048"/>
    </source>
</evidence>
<dbReference type="SUPFAM" id="SSF57701">
    <property type="entry name" value="Zn2/Cys6 DNA-binding domain"/>
    <property type="match status" value="1"/>
</dbReference>
<reference evidence="7 8" key="1">
    <citation type="submission" date="2024-02" db="EMBL/GenBank/DDBJ databases">
        <title>First draft genome assembly of two strains of Seiridium cardinale.</title>
        <authorList>
            <person name="Emiliani G."/>
            <person name="Scali E."/>
        </authorList>
    </citation>
    <scope>NUCLEOTIDE SEQUENCE [LARGE SCALE GENOMIC DNA]</scope>
    <source>
        <strain evidence="7 8">BM-138-000479</strain>
    </source>
</reference>
<keyword evidence="2" id="KW-0238">DNA-binding</keyword>
<sequence length="438" mass="47953">MFGAFRVNASNKDNEFVDLSTVSGVDARGYTLVACDSCRSRKLKCNGDRVCCERCEATSGACTYTTNSSNGSAQKRSRRSPNYLLGDAARQNLAHSRPNVDAGNSETSSATFQSQDGHRTQEHSTSSTVSSSMLTPTITPGVQSIWSSISNNFDDFLLEPPEDSETSPGALFDRFDRAMLAAELNAGENTCTQNTAQLPSQFAQKRHVSSATTRFPVPLAQRGDDSIQLDKMETDYAQAPNPMAGLLLADSDKQFPSATGQYVQCRCLNVMAHLLEQYGVQVPEVETGLDTRLMSLRSAVDKCDQVLACKQCTASSDNSMLLALVAQQLGTISHNIGQSAVDHDQGTEECDTASGMAGFPYQDMLQPWTISFGRYIVQMHEMRLSLIHHIIVLHLTDVHSLMNRVLDRMKDKRVASGLVTDAEKKTARAIRILLAFRK</sequence>
<evidence type="ECO:0000313" key="8">
    <source>
        <dbReference type="Proteomes" id="UP001465668"/>
    </source>
</evidence>
<gene>
    <name evidence="7" type="ORF">SCAR479_08263</name>
</gene>
<evidence type="ECO:0000256" key="1">
    <source>
        <dbReference type="ARBA" id="ARBA00023015"/>
    </source>
</evidence>
<dbReference type="PROSITE" id="PS00463">
    <property type="entry name" value="ZN2_CY6_FUNGAL_1"/>
    <property type="match status" value="1"/>
</dbReference>
<proteinExistence type="predicted"/>
<dbReference type="InterPro" id="IPR001138">
    <property type="entry name" value="Zn2Cys6_DnaBD"/>
</dbReference>
<dbReference type="InterPro" id="IPR051127">
    <property type="entry name" value="Fungal_SecMet_Regulators"/>
</dbReference>
<dbReference type="Pfam" id="PF00172">
    <property type="entry name" value="Zn_clus"/>
    <property type="match status" value="1"/>
</dbReference>
<comment type="caution">
    <text evidence="7">The sequence shown here is derived from an EMBL/GenBank/DDBJ whole genome shotgun (WGS) entry which is preliminary data.</text>
</comment>
<feature type="region of interest" description="Disordered" evidence="5">
    <location>
        <begin position="96"/>
        <end position="135"/>
    </location>
</feature>
<dbReference type="CDD" id="cd00067">
    <property type="entry name" value="GAL4"/>
    <property type="match status" value="1"/>
</dbReference>
<dbReference type="EMBL" id="JARVKM010000037">
    <property type="protein sequence ID" value="KAK9774989.1"/>
    <property type="molecule type" value="Genomic_DNA"/>
</dbReference>
<dbReference type="PROSITE" id="PS50048">
    <property type="entry name" value="ZN2_CY6_FUNGAL_2"/>
    <property type="match status" value="1"/>
</dbReference>
<organism evidence="7 8">
    <name type="scientific">Seiridium cardinale</name>
    <dbReference type="NCBI Taxonomy" id="138064"/>
    <lineage>
        <taxon>Eukaryota</taxon>
        <taxon>Fungi</taxon>
        <taxon>Dikarya</taxon>
        <taxon>Ascomycota</taxon>
        <taxon>Pezizomycotina</taxon>
        <taxon>Sordariomycetes</taxon>
        <taxon>Xylariomycetidae</taxon>
        <taxon>Amphisphaeriales</taxon>
        <taxon>Sporocadaceae</taxon>
        <taxon>Seiridium</taxon>
    </lineage>
</organism>
<evidence type="ECO:0000313" key="7">
    <source>
        <dbReference type="EMBL" id="KAK9774989.1"/>
    </source>
</evidence>
<dbReference type="InterPro" id="IPR036864">
    <property type="entry name" value="Zn2-C6_fun-type_DNA-bd_sf"/>
</dbReference>
<evidence type="ECO:0000256" key="5">
    <source>
        <dbReference type="SAM" id="MobiDB-lite"/>
    </source>
</evidence>
<feature type="domain" description="Zn(2)-C6 fungal-type" evidence="6">
    <location>
        <begin position="34"/>
        <end position="64"/>
    </location>
</feature>
<evidence type="ECO:0000256" key="4">
    <source>
        <dbReference type="ARBA" id="ARBA00023242"/>
    </source>
</evidence>
<keyword evidence="8" id="KW-1185">Reference proteome</keyword>
<feature type="compositionally biased region" description="Polar residues" evidence="5">
    <location>
        <begin position="102"/>
        <end position="115"/>
    </location>
</feature>
<dbReference type="PANTHER" id="PTHR47424">
    <property type="entry name" value="REGULATORY PROTEIN GAL4"/>
    <property type="match status" value="1"/>
</dbReference>
<evidence type="ECO:0000256" key="3">
    <source>
        <dbReference type="ARBA" id="ARBA00023163"/>
    </source>
</evidence>
<dbReference type="PANTHER" id="PTHR47424:SF3">
    <property type="entry name" value="REGULATORY PROTEIN GAL4"/>
    <property type="match status" value="1"/>
</dbReference>
<evidence type="ECO:0000256" key="2">
    <source>
        <dbReference type="ARBA" id="ARBA00023125"/>
    </source>
</evidence>